<protein>
    <recommendedName>
        <fullName evidence="6">Protein SMG9</fullName>
    </recommendedName>
</protein>
<comment type="similarity">
    <text evidence="1">Belongs to the SMG9 family.</text>
</comment>
<keyword evidence="2" id="KW-0866">Nonsense-mediated mRNA decay</keyword>
<dbReference type="SUPFAM" id="SSF52540">
    <property type="entry name" value="P-loop containing nucleoside triphosphate hydrolases"/>
    <property type="match status" value="1"/>
</dbReference>
<keyword evidence="5" id="KW-1185">Reference proteome</keyword>
<dbReference type="InterPro" id="IPR027417">
    <property type="entry name" value="P-loop_NTPase"/>
</dbReference>
<reference evidence="4" key="1">
    <citation type="submission" date="2022-01" db="EMBL/GenBank/DDBJ databases">
        <authorList>
            <person name="King R."/>
        </authorList>
    </citation>
    <scope>NUCLEOTIDE SEQUENCE</scope>
</reference>
<evidence type="ECO:0000256" key="1">
    <source>
        <dbReference type="ARBA" id="ARBA00007712"/>
    </source>
</evidence>
<dbReference type="GO" id="GO:0000184">
    <property type="term" value="P:nuclear-transcribed mRNA catabolic process, nonsense-mediated decay"/>
    <property type="evidence" value="ECO:0007669"/>
    <property type="project" value="UniProtKB-KW"/>
</dbReference>
<accession>A0A9P0D796</accession>
<evidence type="ECO:0000313" key="4">
    <source>
        <dbReference type="EMBL" id="CAH1111527.1"/>
    </source>
</evidence>
<dbReference type="AlphaFoldDB" id="A0A9P0D796"/>
<evidence type="ECO:0000256" key="2">
    <source>
        <dbReference type="ARBA" id="ARBA00023161"/>
    </source>
</evidence>
<feature type="compositionally biased region" description="Polar residues" evidence="3">
    <location>
        <begin position="33"/>
        <end position="46"/>
    </location>
</feature>
<organism evidence="4 5">
    <name type="scientific">Psylliodes chrysocephalus</name>
    <dbReference type="NCBI Taxonomy" id="3402493"/>
    <lineage>
        <taxon>Eukaryota</taxon>
        <taxon>Metazoa</taxon>
        <taxon>Ecdysozoa</taxon>
        <taxon>Arthropoda</taxon>
        <taxon>Hexapoda</taxon>
        <taxon>Insecta</taxon>
        <taxon>Pterygota</taxon>
        <taxon>Neoptera</taxon>
        <taxon>Endopterygota</taxon>
        <taxon>Coleoptera</taxon>
        <taxon>Polyphaga</taxon>
        <taxon>Cucujiformia</taxon>
        <taxon>Chrysomeloidea</taxon>
        <taxon>Chrysomelidae</taxon>
        <taxon>Galerucinae</taxon>
        <taxon>Alticini</taxon>
        <taxon>Psylliodes</taxon>
    </lineage>
</organism>
<evidence type="ECO:0000256" key="3">
    <source>
        <dbReference type="SAM" id="MobiDB-lite"/>
    </source>
</evidence>
<feature type="region of interest" description="Disordered" evidence="3">
    <location>
        <begin position="1"/>
        <end position="101"/>
    </location>
</feature>
<dbReference type="OrthoDB" id="79514at2759"/>
<dbReference type="EMBL" id="OV651818">
    <property type="protein sequence ID" value="CAH1111527.1"/>
    <property type="molecule type" value="Genomic_DNA"/>
</dbReference>
<name>A0A9P0D796_9CUCU</name>
<gene>
    <name evidence="4" type="ORF">PSYICH_LOCUS12995</name>
</gene>
<evidence type="ECO:0000313" key="5">
    <source>
        <dbReference type="Proteomes" id="UP001153636"/>
    </source>
</evidence>
<dbReference type="PANTHER" id="PTHR14270:SF0">
    <property type="entry name" value="NONSENSE-MEDIATED MRNA DECAY FACTOR SMG9"/>
    <property type="match status" value="1"/>
</dbReference>
<dbReference type="Proteomes" id="UP001153636">
    <property type="component" value="Chromosome 6"/>
</dbReference>
<dbReference type="PANTHER" id="PTHR14270">
    <property type="entry name" value="NONSENSE-MEDIATED MRNA DECAY FACTOR SMG9"/>
    <property type="match status" value="1"/>
</dbReference>
<dbReference type="InterPro" id="IPR039177">
    <property type="entry name" value="SMG9"/>
</dbReference>
<sequence>MSDYDRNKVFPKKKFFSSKGKETLGHVKPEGRSYSNSRNESGTSLKLSRDPIKITSLTDPPKKQPTILLKARESNSEDLSASPKRIQKDEPSITIASSKDEANTTPVLRRMTKSMKLIDEGVICTESLQDYVNENNEFLIVGVIGAHGVGKSTIMNLLSHSPLTEEIKNDLFKTEGNVNGNKNDIKILTNHLEKMDVKSEDKIKKEIFRIETVEDIERGFNRTQGIDIFITASRLILLDCQPFASVSVVEELIKSETKRTSLVSEFIPLENSGEIQGLQLTTFLMSVCHVLLVVQDWFLDSNVVRFLHTAEMLKPTIPNPEEEIIDYFPHVMFVHNRATMEDFSPMKFKTMQDVYKMLFHKSKLNIKSELGLGTGRLISYLNNDTCGSAVNMFLIPEIDLNSNDIYTGHPPLEEIISKMRANIMGSTRNSLTHVQLTERTWLLYCAKVWDTVKKSSFFVEYTKLMP</sequence>
<proteinExistence type="inferred from homology"/>
<evidence type="ECO:0008006" key="6">
    <source>
        <dbReference type="Google" id="ProtNLM"/>
    </source>
</evidence>
<feature type="compositionally biased region" description="Basic and acidic residues" evidence="3">
    <location>
        <begin position="19"/>
        <end position="31"/>
    </location>
</feature>